<keyword evidence="1" id="KW-0472">Membrane</keyword>
<dbReference type="RefSeq" id="WP_074644520.1">
    <property type="nucleotide sequence ID" value="NZ_FNBL01000005.1"/>
</dbReference>
<organism evidence="2 3">
    <name type="scientific">Celeribacter baekdonensis</name>
    <dbReference type="NCBI Taxonomy" id="875171"/>
    <lineage>
        <taxon>Bacteria</taxon>
        <taxon>Pseudomonadati</taxon>
        <taxon>Pseudomonadota</taxon>
        <taxon>Alphaproteobacteria</taxon>
        <taxon>Rhodobacterales</taxon>
        <taxon>Roseobacteraceae</taxon>
        <taxon>Celeribacter</taxon>
    </lineage>
</organism>
<proteinExistence type="predicted"/>
<reference evidence="2 3" key="1">
    <citation type="submission" date="2016-10" db="EMBL/GenBank/DDBJ databases">
        <authorList>
            <person name="de Groot N.N."/>
        </authorList>
    </citation>
    <scope>NUCLEOTIDE SEQUENCE [LARGE SCALE GENOMIC DNA]</scope>
    <source>
        <strain evidence="2 3">DSM 27375</strain>
    </source>
</reference>
<keyword evidence="1" id="KW-1133">Transmembrane helix</keyword>
<dbReference type="AlphaFoldDB" id="A0A1G7LVI6"/>
<evidence type="ECO:0000256" key="1">
    <source>
        <dbReference type="SAM" id="Phobius"/>
    </source>
</evidence>
<gene>
    <name evidence="2" type="ORF">SAMN04488117_1055</name>
</gene>
<evidence type="ECO:0000313" key="3">
    <source>
        <dbReference type="Proteomes" id="UP000182284"/>
    </source>
</evidence>
<dbReference type="Proteomes" id="UP000182284">
    <property type="component" value="Unassembled WGS sequence"/>
</dbReference>
<accession>A0A1G7LVI6</accession>
<keyword evidence="1" id="KW-0812">Transmembrane</keyword>
<evidence type="ECO:0000313" key="2">
    <source>
        <dbReference type="EMBL" id="SDF53527.1"/>
    </source>
</evidence>
<name>A0A1G7LVI6_9RHOB</name>
<feature type="transmembrane region" description="Helical" evidence="1">
    <location>
        <begin position="6"/>
        <end position="22"/>
    </location>
</feature>
<sequence>MLLEFIATITAGVGAAGFILGLQKLTRIKFPKWAMPAAAGAAMLAFAIWSDYSWYTRALDGIGEGKVVATTIEKSQVWRPWTYLVPVTTRFIALDKDGATVEDGTVLTDMYLMARRGDAAIVPTAFDCILGRRADLVGLKKGPIKEMLAQADWYAMQSDNPILRTACDALR</sequence>
<protein>
    <submittedName>
        <fullName evidence="2">Uncharacterized protein</fullName>
    </submittedName>
</protein>
<dbReference type="OrthoDB" id="8601734at2"/>
<dbReference type="EMBL" id="FNBL01000005">
    <property type="protein sequence ID" value="SDF53527.1"/>
    <property type="molecule type" value="Genomic_DNA"/>
</dbReference>